<proteinExistence type="predicted"/>
<gene>
    <name evidence="3" type="ORF">SAMN05446927_3831</name>
</gene>
<dbReference type="InterPro" id="IPR043605">
    <property type="entry name" value="DUF883_C"/>
</dbReference>
<keyword evidence="4" id="KW-1185">Reference proteome</keyword>
<organism evidence="3 4">
    <name type="scientific">Caballeronia arationis</name>
    <dbReference type="NCBI Taxonomy" id="1777142"/>
    <lineage>
        <taxon>Bacteria</taxon>
        <taxon>Pseudomonadati</taxon>
        <taxon>Pseudomonadota</taxon>
        <taxon>Betaproteobacteria</taxon>
        <taxon>Burkholderiales</taxon>
        <taxon>Burkholderiaceae</taxon>
        <taxon>Caballeronia</taxon>
    </lineage>
</organism>
<dbReference type="AlphaFoldDB" id="A0A7Z7I7J7"/>
<dbReference type="Proteomes" id="UP000219522">
    <property type="component" value="Unassembled WGS sequence"/>
</dbReference>
<comment type="caution">
    <text evidence="3">The sequence shown here is derived from an EMBL/GenBank/DDBJ whole genome shotgun (WGS) entry which is preliminary data.</text>
</comment>
<reference evidence="3 4" key="1">
    <citation type="submission" date="2017-09" db="EMBL/GenBank/DDBJ databases">
        <authorList>
            <person name="Varghese N."/>
            <person name="Submissions S."/>
        </authorList>
    </citation>
    <scope>NUCLEOTIDE SEQUENCE [LARGE SCALE GENOMIC DNA]</scope>
    <source>
        <strain evidence="3 4">OK806</strain>
    </source>
</reference>
<feature type="domain" description="DUF883" evidence="2">
    <location>
        <begin position="90"/>
        <end position="118"/>
    </location>
</feature>
<dbReference type="Pfam" id="PF19029">
    <property type="entry name" value="DUF883_C"/>
    <property type="match status" value="1"/>
</dbReference>
<accession>A0A7Z7I7J7</accession>
<dbReference type="RefSeq" id="WP_143753609.1">
    <property type="nucleotide sequence ID" value="NZ_OCSU01000002.1"/>
</dbReference>
<evidence type="ECO:0000313" key="4">
    <source>
        <dbReference type="Proteomes" id="UP000219522"/>
    </source>
</evidence>
<name>A0A7Z7I7J7_9BURK</name>
<evidence type="ECO:0000256" key="1">
    <source>
        <dbReference type="SAM" id="MobiDB-lite"/>
    </source>
</evidence>
<feature type="region of interest" description="Disordered" evidence="1">
    <location>
        <begin position="1"/>
        <end position="38"/>
    </location>
</feature>
<evidence type="ECO:0000313" key="3">
    <source>
        <dbReference type="EMBL" id="SOE80598.1"/>
    </source>
</evidence>
<protein>
    <recommendedName>
        <fullName evidence="2">DUF883 domain-containing protein</fullName>
    </recommendedName>
</protein>
<feature type="compositionally biased region" description="Basic and acidic residues" evidence="1">
    <location>
        <begin position="16"/>
        <end position="25"/>
    </location>
</feature>
<dbReference type="EMBL" id="OCSU01000002">
    <property type="protein sequence ID" value="SOE80598.1"/>
    <property type="molecule type" value="Genomic_DNA"/>
</dbReference>
<evidence type="ECO:0000259" key="2">
    <source>
        <dbReference type="Pfam" id="PF19029"/>
    </source>
</evidence>
<sequence>MDSTYTETTGAPGDKPSSDERHDAPAHGASPVVHAQSAANEYAFPKSDDAGKGTALDGQGTTVTLQVVKGRFAGARDAVARKYRDASQSTDDFVRHNPWKSIAFATLGGIIVGMLAAR</sequence>